<dbReference type="PROSITE" id="PS50887">
    <property type="entry name" value="GGDEF"/>
    <property type="match status" value="1"/>
</dbReference>
<feature type="domain" description="GGDEF" evidence="3">
    <location>
        <begin position="222"/>
        <end position="357"/>
    </location>
</feature>
<dbReference type="InterPro" id="IPR035919">
    <property type="entry name" value="EAL_sf"/>
</dbReference>
<evidence type="ECO:0000259" key="3">
    <source>
        <dbReference type="PROSITE" id="PS50887"/>
    </source>
</evidence>
<feature type="domain" description="EAL" evidence="2">
    <location>
        <begin position="365"/>
        <end position="618"/>
    </location>
</feature>
<keyword evidence="1" id="KW-0472">Membrane</keyword>
<dbReference type="InterPro" id="IPR000160">
    <property type="entry name" value="GGDEF_dom"/>
</dbReference>
<dbReference type="Pfam" id="PF00563">
    <property type="entry name" value="EAL"/>
    <property type="match status" value="1"/>
</dbReference>
<dbReference type="PANTHER" id="PTHR33121">
    <property type="entry name" value="CYCLIC DI-GMP PHOSPHODIESTERASE PDEF"/>
    <property type="match status" value="1"/>
</dbReference>
<sequence length="618" mass="71522">MANMKGIYKRGLAVLFLACLLLGTMMVQAVIQAQSYGRLINYVGIVRGATQRLVKLELQRQESSEIIQYIDSIIEELTGAKGPYDLPAPQDEQYQEDLLEMERMWGQVQEHIYAYRMGEEEEAEMLALSEAFFEQANDTVFSAEEYSVRKNRTLLGVCVALLGVVAVIWLLIFWSASRKILFLENTNKELNELARKDPMTGAYQIEAFKEEAQKLLDTGADKKYAVLYTDFTDFKYMNDVFGYTYGDSILRQYGEILGESLREGEIYGRVSADHFVILMYYKEKGEAASRQRKADQRIIKFMHNSYDKQSVPTCCGICCAEDVVETLLIDNLIDNANFARKTVKNGTNPNYVYYNESIRIRLREEKNVESRMLSALENHEFTVYYQPKVELKTGRIACAEALVRWKTSDGAVISPDYFIPVFERKFLIGQLDQYVFEEVCRWLKSLLDQGREVLPVSVNVSRLQFYDLDFVSRYVEIRDKYQIPPRLLEIEFTESMVFDKEELLIQIVKQLKKEGFSCSIDDFGKGYSSLSLLKSIPIDVLKIDRLFFVESEDKGKDAAVIEGIIDLVKRFHIQTVAEGIETWEQVEYLKHIGCDFVQGYVYYRPMPEEEFEQLLEQQ</sequence>
<proteinExistence type="predicted"/>
<evidence type="ECO:0000259" key="2">
    <source>
        <dbReference type="PROSITE" id="PS50883"/>
    </source>
</evidence>
<dbReference type="InterPro" id="IPR043128">
    <property type="entry name" value="Rev_trsase/Diguanyl_cyclase"/>
</dbReference>
<dbReference type="SMART" id="SM00052">
    <property type="entry name" value="EAL"/>
    <property type="match status" value="1"/>
</dbReference>
<evidence type="ECO:0000313" key="4">
    <source>
        <dbReference type="EMBL" id="SHF13964.1"/>
    </source>
</evidence>
<dbReference type="SUPFAM" id="SSF141868">
    <property type="entry name" value="EAL domain-like"/>
    <property type="match status" value="1"/>
</dbReference>
<dbReference type="Proteomes" id="UP000184245">
    <property type="component" value="Unassembled WGS sequence"/>
</dbReference>
<gene>
    <name evidence="4" type="ORF">SAMN02745158_02643</name>
</gene>
<dbReference type="InterPro" id="IPR029787">
    <property type="entry name" value="Nucleotide_cyclase"/>
</dbReference>
<keyword evidence="5" id="KW-1185">Reference proteome</keyword>
<accession>A0A1M4Z7G5</accession>
<name>A0A1M4Z7G5_9CLOT</name>
<protein>
    <submittedName>
        <fullName evidence="4">Diguanylate cyclase (GGDEF) domain-containing protein</fullName>
    </submittedName>
</protein>
<feature type="transmembrane region" description="Helical" evidence="1">
    <location>
        <begin position="154"/>
        <end position="174"/>
    </location>
</feature>
<dbReference type="EMBL" id="FQVI01000014">
    <property type="protein sequence ID" value="SHF13964.1"/>
    <property type="molecule type" value="Genomic_DNA"/>
</dbReference>
<dbReference type="GO" id="GO:0071111">
    <property type="term" value="F:cyclic-guanylate-specific phosphodiesterase activity"/>
    <property type="evidence" value="ECO:0007669"/>
    <property type="project" value="InterPro"/>
</dbReference>
<organism evidence="4 5">
    <name type="scientific">Lactonifactor longoviformis DSM 17459</name>
    <dbReference type="NCBI Taxonomy" id="1122155"/>
    <lineage>
        <taxon>Bacteria</taxon>
        <taxon>Bacillati</taxon>
        <taxon>Bacillota</taxon>
        <taxon>Clostridia</taxon>
        <taxon>Eubacteriales</taxon>
        <taxon>Clostridiaceae</taxon>
        <taxon>Lactonifactor</taxon>
    </lineage>
</organism>
<dbReference type="PROSITE" id="PS50883">
    <property type="entry name" value="EAL"/>
    <property type="match status" value="1"/>
</dbReference>
<dbReference type="Gene3D" id="3.20.20.450">
    <property type="entry name" value="EAL domain"/>
    <property type="match status" value="1"/>
</dbReference>
<dbReference type="Pfam" id="PF00990">
    <property type="entry name" value="GGDEF"/>
    <property type="match status" value="1"/>
</dbReference>
<dbReference type="InterPro" id="IPR001633">
    <property type="entry name" value="EAL_dom"/>
</dbReference>
<dbReference type="NCBIfam" id="TIGR00254">
    <property type="entry name" value="GGDEF"/>
    <property type="match status" value="1"/>
</dbReference>
<dbReference type="AlphaFoldDB" id="A0A1M4Z7G5"/>
<dbReference type="CDD" id="cd01948">
    <property type="entry name" value="EAL"/>
    <property type="match status" value="1"/>
</dbReference>
<keyword evidence="1" id="KW-0812">Transmembrane</keyword>
<dbReference type="Gene3D" id="3.30.70.270">
    <property type="match status" value="1"/>
</dbReference>
<dbReference type="InterPro" id="IPR050706">
    <property type="entry name" value="Cyclic-di-GMP_PDE-like"/>
</dbReference>
<dbReference type="STRING" id="1122155.SAMN02745158_02643"/>
<dbReference type="SUPFAM" id="SSF55073">
    <property type="entry name" value="Nucleotide cyclase"/>
    <property type="match status" value="1"/>
</dbReference>
<evidence type="ECO:0000313" key="5">
    <source>
        <dbReference type="Proteomes" id="UP000184245"/>
    </source>
</evidence>
<reference evidence="4 5" key="1">
    <citation type="submission" date="2016-11" db="EMBL/GenBank/DDBJ databases">
        <authorList>
            <person name="Jaros S."/>
            <person name="Januszkiewicz K."/>
            <person name="Wedrychowicz H."/>
        </authorList>
    </citation>
    <scope>NUCLEOTIDE SEQUENCE [LARGE SCALE GENOMIC DNA]</scope>
    <source>
        <strain evidence="4 5">DSM 17459</strain>
    </source>
</reference>
<keyword evidence="1" id="KW-1133">Transmembrane helix</keyword>
<dbReference type="PANTHER" id="PTHR33121:SF71">
    <property type="entry name" value="OXYGEN SENSOR PROTEIN DOSP"/>
    <property type="match status" value="1"/>
</dbReference>
<evidence type="ECO:0000256" key="1">
    <source>
        <dbReference type="SAM" id="Phobius"/>
    </source>
</evidence>
<dbReference type="SMART" id="SM00267">
    <property type="entry name" value="GGDEF"/>
    <property type="match status" value="1"/>
</dbReference>